<accession>A0AA38VEE5</accession>
<evidence type="ECO:0000313" key="8">
    <source>
        <dbReference type="EMBL" id="KAJ9134333.1"/>
    </source>
</evidence>
<dbReference type="GO" id="GO:0005634">
    <property type="term" value="C:nucleus"/>
    <property type="evidence" value="ECO:0007669"/>
    <property type="project" value="UniProtKB-SubCell"/>
</dbReference>
<evidence type="ECO:0000256" key="3">
    <source>
        <dbReference type="ARBA" id="ARBA00023204"/>
    </source>
</evidence>
<feature type="compositionally biased region" description="Low complexity" evidence="5">
    <location>
        <begin position="57"/>
        <end position="74"/>
    </location>
</feature>
<dbReference type="PANTHER" id="PTHR15272:SF0">
    <property type="entry name" value="CHROMATIN ASSEMBLY FACTOR 1 SUBUNIT A"/>
    <property type="match status" value="1"/>
</dbReference>
<dbReference type="GO" id="GO:0033186">
    <property type="term" value="C:CAF-1 complex"/>
    <property type="evidence" value="ECO:0007669"/>
    <property type="project" value="TreeGrafter"/>
</dbReference>
<dbReference type="PANTHER" id="PTHR15272">
    <property type="entry name" value="CHROMATIN ASSEMBLY FACTOR 1 SUBUNIT A CAF-1 SUBUNIT A"/>
    <property type="match status" value="1"/>
</dbReference>
<name>A0AA38VEE5_9PEZI</name>
<feature type="compositionally biased region" description="Basic and acidic residues" evidence="5">
    <location>
        <begin position="137"/>
        <end position="203"/>
    </location>
</feature>
<dbReference type="GO" id="GO:0006281">
    <property type="term" value="P:DNA repair"/>
    <property type="evidence" value="ECO:0007669"/>
    <property type="project" value="UniProtKB-KW"/>
</dbReference>
<feature type="compositionally biased region" description="Acidic residues" evidence="5">
    <location>
        <begin position="407"/>
        <end position="446"/>
    </location>
</feature>
<dbReference type="Proteomes" id="UP001174694">
    <property type="component" value="Unassembled WGS sequence"/>
</dbReference>
<evidence type="ECO:0000256" key="4">
    <source>
        <dbReference type="ARBA" id="ARBA00023242"/>
    </source>
</evidence>
<feature type="compositionally biased region" description="Polar residues" evidence="5">
    <location>
        <begin position="77"/>
        <end position="92"/>
    </location>
</feature>
<dbReference type="AlphaFoldDB" id="A0AA38VEE5"/>
<dbReference type="GO" id="GO:0006334">
    <property type="term" value="P:nucleosome assembly"/>
    <property type="evidence" value="ECO:0007669"/>
    <property type="project" value="TreeGrafter"/>
</dbReference>
<organism evidence="8 9">
    <name type="scientific">Pleurostoma richardsiae</name>
    <dbReference type="NCBI Taxonomy" id="41990"/>
    <lineage>
        <taxon>Eukaryota</taxon>
        <taxon>Fungi</taxon>
        <taxon>Dikarya</taxon>
        <taxon>Ascomycota</taxon>
        <taxon>Pezizomycotina</taxon>
        <taxon>Sordariomycetes</taxon>
        <taxon>Sordariomycetidae</taxon>
        <taxon>Calosphaeriales</taxon>
        <taxon>Pleurostomataceae</taxon>
        <taxon>Pleurostoma</taxon>
    </lineage>
</organism>
<reference evidence="8" key="1">
    <citation type="submission" date="2022-07" db="EMBL/GenBank/DDBJ databases">
        <title>Fungi with potential for degradation of polypropylene.</title>
        <authorList>
            <person name="Gostincar C."/>
        </authorList>
    </citation>
    <scope>NUCLEOTIDE SEQUENCE</scope>
    <source>
        <strain evidence="8">EXF-13308</strain>
    </source>
</reference>
<feature type="domain" description="Chromatin assembly factor 1 subunit A dimerization" evidence="6">
    <location>
        <begin position="362"/>
        <end position="436"/>
    </location>
</feature>
<dbReference type="InterPro" id="IPR022043">
    <property type="entry name" value="CAF1A_DD"/>
</dbReference>
<dbReference type="EMBL" id="JANBVO010000044">
    <property type="protein sequence ID" value="KAJ9134333.1"/>
    <property type="molecule type" value="Genomic_DNA"/>
</dbReference>
<evidence type="ECO:0000256" key="1">
    <source>
        <dbReference type="ARBA" id="ARBA00004123"/>
    </source>
</evidence>
<comment type="subcellular location">
    <subcellularLocation>
        <location evidence="1">Nucleus</location>
    </subcellularLocation>
</comment>
<feature type="compositionally biased region" description="Basic and acidic residues" evidence="5">
    <location>
        <begin position="220"/>
        <end position="233"/>
    </location>
</feature>
<proteinExistence type="predicted"/>
<evidence type="ECO:0000313" key="9">
    <source>
        <dbReference type="Proteomes" id="UP001174694"/>
    </source>
</evidence>
<dbReference type="Pfam" id="PF21796">
    <property type="entry name" value="Cac1_C"/>
    <property type="match status" value="1"/>
</dbReference>
<feature type="domain" description="Chromatin assembly factor 1 subunit Cac1-like C-terminal" evidence="7">
    <location>
        <begin position="562"/>
        <end position="613"/>
    </location>
</feature>
<evidence type="ECO:0000259" key="6">
    <source>
        <dbReference type="Pfam" id="PF12253"/>
    </source>
</evidence>
<feature type="region of interest" description="Disordered" evidence="5">
    <location>
        <begin position="1"/>
        <end position="247"/>
    </location>
</feature>
<feature type="compositionally biased region" description="Polar residues" evidence="5">
    <location>
        <begin position="105"/>
        <end position="118"/>
    </location>
</feature>
<keyword evidence="3" id="KW-0234">DNA repair</keyword>
<feature type="region of interest" description="Disordered" evidence="5">
    <location>
        <begin position="407"/>
        <end position="447"/>
    </location>
</feature>
<keyword evidence="9" id="KW-1185">Reference proteome</keyword>
<dbReference type="Pfam" id="PF12253">
    <property type="entry name" value="CAF1A_dimeriz"/>
    <property type="match status" value="1"/>
</dbReference>
<dbReference type="InterPro" id="IPR048800">
    <property type="entry name" value="Cac1-like_C"/>
</dbReference>
<comment type="caution">
    <text evidence="8">The sequence shown here is derived from an EMBL/GenBank/DDBJ whole genome shotgun (WGS) entry which is preliminary data.</text>
</comment>
<keyword evidence="2" id="KW-0227">DNA damage</keyword>
<keyword evidence="4" id="KW-0539">Nucleus</keyword>
<evidence type="ECO:0000256" key="5">
    <source>
        <dbReference type="SAM" id="MobiDB-lite"/>
    </source>
</evidence>
<gene>
    <name evidence="8" type="ORF">NKR23_g10267</name>
</gene>
<sequence>MSANIQELESAASRKRSHEEFSENDLDGQPGFNPVDTKKDLHELAQNTITHGPLLSPVPMMPAQSPPAQSSPAALTDASSSTPARNSLSPNTPTRPPTVPLASSAPPSGVSQTNSQADTAVKQPTLAPQPPAKRKKLTSEEKEKKAQEEAAKKKEKEEARAAKAAERAKHEAEKKARQEEREKKKREKEEEERRVQEEKDKKARSQMKIGNFFRIGPSTPKKDTDAAREKTPRDGSPSPAKRASEDVSEYEKMFKPFFVKEQVTLASNPFAMDDETQEVKAGILDEYVRGARGPLDPKPFNPYDALNLPPVAPIRGRTYPDVRKIMSELDGTLSSKPIDLTTESQNAQIKHTRELLRHIPMKFLGFREDVRPPYFGTVTSSPHSGSLRKLARRPIARDVLPLNYDYDSEAEWQDDGDGEDVDILDDDEEDVDDDEEMGDFLDDSEDSGPARALFSAGMEPESTGLAWENRQRLGPLPHMYKYRMEFILDTLDHHSQIDPFSSTYWEPEPTTATLAVPGLKAKPTTTNSNGMAPLAAPADAFAAITSTSKADPKKAVVPGDMLDEFRAVVLEFPTLSKVGLVEMLSSKLPKCTKIQVRNTLDQVAERVNKAWRLRASSS</sequence>
<evidence type="ECO:0000256" key="2">
    <source>
        <dbReference type="ARBA" id="ARBA00022763"/>
    </source>
</evidence>
<protein>
    <submittedName>
        <fullName evidence="8">Chromatin assembly factor 1 subunit rlf2</fullName>
    </submittedName>
</protein>
<evidence type="ECO:0000259" key="7">
    <source>
        <dbReference type="Pfam" id="PF21796"/>
    </source>
</evidence>